<dbReference type="OrthoDB" id="9757917at2"/>
<name>A0A6P2C0T4_9ACTN</name>
<feature type="region of interest" description="Disordered" evidence="6">
    <location>
        <begin position="1244"/>
        <end position="1377"/>
    </location>
</feature>
<protein>
    <submittedName>
        <fullName evidence="8">DUF4011 domain-containing protein</fullName>
    </submittedName>
</protein>
<keyword evidence="2" id="KW-0547">Nucleotide-binding</keyword>
<feature type="region of interest" description="Disordered" evidence="6">
    <location>
        <begin position="1"/>
        <end position="22"/>
    </location>
</feature>
<keyword evidence="4" id="KW-0347">Helicase</keyword>
<dbReference type="Pfam" id="PF13087">
    <property type="entry name" value="AAA_12"/>
    <property type="match status" value="1"/>
</dbReference>
<comment type="similarity">
    <text evidence="1">Belongs to the DNA2/NAM7 helicase family.</text>
</comment>
<dbReference type="InterPro" id="IPR003593">
    <property type="entry name" value="AAA+_ATPase"/>
</dbReference>
<keyword evidence="9" id="KW-1185">Reference proteome</keyword>
<feature type="compositionally biased region" description="Basic and acidic residues" evidence="6">
    <location>
        <begin position="1311"/>
        <end position="1336"/>
    </location>
</feature>
<dbReference type="GO" id="GO:0043139">
    <property type="term" value="F:5'-3' DNA helicase activity"/>
    <property type="evidence" value="ECO:0007669"/>
    <property type="project" value="TreeGrafter"/>
</dbReference>
<organism evidence="8 9">
    <name type="scientific">Trebonia kvetii</name>
    <dbReference type="NCBI Taxonomy" id="2480626"/>
    <lineage>
        <taxon>Bacteria</taxon>
        <taxon>Bacillati</taxon>
        <taxon>Actinomycetota</taxon>
        <taxon>Actinomycetes</taxon>
        <taxon>Streptosporangiales</taxon>
        <taxon>Treboniaceae</taxon>
        <taxon>Trebonia</taxon>
    </lineage>
</organism>
<dbReference type="SUPFAM" id="SSF52980">
    <property type="entry name" value="Restriction endonuclease-like"/>
    <property type="match status" value="1"/>
</dbReference>
<dbReference type="Gene3D" id="3.40.960.10">
    <property type="entry name" value="VSR Endonuclease"/>
    <property type="match status" value="1"/>
</dbReference>
<dbReference type="EMBL" id="RPFW01000004">
    <property type="protein sequence ID" value="TVZ03063.1"/>
    <property type="molecule type" value="Genomic_DNA"/>
</dbReference>
<feature type="domain" description="AAA+ ATPase" evidence="7">
    <location>
        <begin position="301"/>
        <end position="892"/>
    </location>
</feature>
<comment type="caution">
    <text evidence="8">The sequence shown here is derived from an EMBL/GenBank/DDBJ whole genome shotgun (WGS) entry which is preliminary data.</text>
</comment>
<dbReference type="InterPro" id="IPR011335">
    <property type="entry name" value="Restrct_endonuc-II-like"/>
</dbReference>
<proteinExistence type="inferred from homology"/>
<dbReference type="Proteomes" id="UP000460272">
    <property type="component" value="Unassembled WGS sequence"/>
</dbReference>
<evidence type="ECO:0000259" key="7">
    <source>
        <dbReference type="SMART" id="SM00382"/>
    </source>
</evidence>
<evidence type="ECO:0000313" key="8">
    <source>
        <dbReference type="EMBL" id="TVZ03063.1"/>
    </source>
</evidence>
<dbReference type="SMART" id="SM00382">
    <property type="entry name" value="AAA"/>
    <property type="match status" value="1"/>
</dbReference>
<feature type="compositionally biased region" description="Low complexity" evidence="6">
    <location>
        <begin position="1274"/>
        <end position="1287"/>
    </location>
</feature>
<evidence type="ECO:0000256" key="3">
    <source>
        <dbReference type="ARBA" id="ARBA00022801"/>
    </source>
</evidence>
<dbReference type="Pfam" id="PF18741">
    <property type="entry name" value="MTES_1575"/>
    <property type="match status" value="1"/>
</dbReference>
<reference evidence="8 9" key="1">
    <citation type="submission" date="2018-11" db="EMBL/GenBank/DDBJ databases">
        <title>Trebonia kvetii gen.nov., sp.nov., a novel acidophilic actinobacterium, and proposal of the new actinobacterial family Treboniaceae fam. nov.</title>
        <authorList>
            <person name="Rapoport D."/>
            <person name="Sagova-Mareckova M."/>
            <person name="Sedlacek I."/>
            <person name="Provaznik J."/>
            <person name="Kralova S."/>
            <person name="Pavlinic D."/>
            <person name="Benes V."/>
            <person name="Kopecky J."/>
        </authorList>
    </citation>
    <scope>NUCLEOTIDE SEQUENCE [LARGE SCALE GENOMIC DNA]</scope>
    <source>
        <strain evidence="8 9">15Tr583</strain>
    </source>
</reference>
<sequence length="1377" mass="149060">MSEPSQRPEPIQPVLTEPVDESPVDVGEARRLALVAAAQRQWTDALTDLGGRNTLLYYKDRRAGTLDLADADPDAVERFEKSGHIRLTKLFADADIRADAIRRMQAIYRKARELQEERGIKAGYLATGLARWDELFLEPAAPVLLRPLTIAPTRARYDDFDLTLDDDTEVNPVLLHKLGTVFDAVIDRPAPDRIAGQLAKAARDTEIPGFRIDKRKVIGTFTYAKLPMVRDLEAAGDLLADSDLVAAIAGDPQAQLAVAPDAAVDAELAEPTLAGMTDPVADYSILDADSSQRAAIDAVLAGRSLVIHGPPGTGKSQTIANLIAAMVARGRKVLFVAEKRAAIDAVLSRLSVAGLADLVLDIHEGARDRQRIAAGLGVTLDQAVRAADPDTSALHRRLTDRQRRLARHTAALHRPHEPWQLSAYQVQSALLGVPDRARVATRLAAPDRITAELAEQLRDELREFTRLGGFEAHPGATPWFGAPLRTREEARAAIDLAVTLNTRTLPEAITRLAAACQELDLPARDLLSNHRERTRLTEIFARTHDAEQGKHSFLDRRALRRQVRAEWQALPGVGPDSEPRLPREYPALVLSWRECGRQLAELARLAPLSGLDSDPDSAVAALAADQETPWRLPRLYKLARRFADLGLGPLLDEVAPLASEQLVAEQSPAVDPATAGGFGGGAMTASGDSAPDFVAAAFDWAWYRAILDDIRVADPDYAAEGGGALDELADDFRRYDAEHLGANRARVRGAWARRLRETVDQHPLQARVIRKQAALRRGHLPLRRLLDQAGDVLFGLKPCWAMSPLMVSQVLPLARLFDVVIFDEASQVVPADAIGSMIRAHQVVVAGDDRQLPPTSFFHQIDPGDPEDDDPDEGLVSLRAGFESVLDALRPLLPTCPLTWHYRSRDERLVAFSNERIYGGALTTFPGVARDDVLRHVVVGEGGDGTADEVTEVVRLILEHARTRPAESLGVIALGVKHAERIDTALRDALTAATAAPASPARLLTSAAARELESFFAEDVPEPFFVKNLERVQGDERDAIIISVGYGKHPDGRMRYQWGPLLRDGGERRLNVAATRARRRLTVVSAFSSHDVDPSRLSAPGARMLAEYLEYARAGGVPVAAAGYADADGQPQGGAGGQGADVAFQTDVAARLSDLGITVVPQYGVGGYRVDFAASHPDDASRMILAIEADGAGYRDSGGVRDRDRLRKEHLERLGWRVHRLWSTAWFTDPEGELAKLRRAFDSAVRAAPPPPPEPESEAPSSTGTVDGNEALDGTGTPAGPTAAPTARIEPEPKPDPLTGASSSPGGTRAPESRQPDAEPWQRDEESWPRTGDPRRAIPLGPGERRQLGGPAPRALPVSGSTTGLRALPSASDPQDS</sequence>
<keyword evidence="5" id="KW-0067">ATP-binding</keyword>
<gene>
    <name evidence="8" type="ORF">EAS64_21660</name>
</gene>
<evidence type="ECO:0000256" key="4">
    <source>
        <dbReference type="ARBA" id="ARBA00022806"/>
    </source>
</evidence>
<dbReference type="PANTHER" id="PTHR43788">
    <property type="entry name" value="DNA2/NAM7 HELICASE FAMILY MEMBER"/>
    <property type="match status" value="1"/>
</dbReference>
<evidence type="ECO:0000256" key="1">
    <source>
        <dbReference type="ARBA" id="ARBA00007913"/>
    </source>
</evidence>
<evidence type="ECO:0000313" key="9">
    <source>
        <dbReference type="Proteomes" id="UP000460272"/>
    </source>
</evidence>
<dbReference type="InterPro" id="IPR050534">
    <property type="entry name" value="Coronavir_polyprotein_1ab"/>
</dbReference>
<dbReference type="SUPFAM" id="SSF52540">
    <property type="entry name" value="P-loop containing nucleoside triphosphate hydrolases"/>
    <property type="match status" value="1"/>
</dbReference>
<evidence type="ECO:0000256" key="5">
    <source>
        <dbReference type="ARBA" id="ARBA00022840"/>
    </source>
</evidence>
<dbReference type="GO" id="GO:0005524">
    <property type="term" value="F:ATP binding"/>
    <property type="evidence" value="ECO:0007669"/>
    <property type="project" value="UniProtKB-KW"/>
</dbReference>
<dbReference type="Pfam" id="PF13195">
    <property type="entry name" value="DUF4011"/>
    <property type="match status" value="1"/>
</dbReference>
<keyword evidence="3" id="KW-0378">Hydrolase</keyword>
<accession>A0A6P2C0T4</accession>
<dbReference type="RefSeq" id="WP_145855463.1">
    <property type="nucleotide sequence ID" value="NZ_RPFW01000004.1"/>
</dbReference>
<evidence type="ECO:0000256" key="6">
    <source>
        <dbReference type="SAM" id="MobiDB-lite"/>
    </source>
</evidence>
<dbReference type="GO" id="GO:0016787">
    <property type="term" value="F:hydrolase activity"/>
    <property type="evidence" value="ECO:0007669"/>
    <property type="project" value="UniProtKB-KW"/>
</dbReference>
<dbReference type="InterPro" id="IPR041679">
    <property type="entry name" value="DNA2/NAM7-like_C"/>
</dbReference>
<dbReference type="Gene3D" id="3.40.50.300">
    <property type="entry name" value="P-loop containing nucleotide triphosphate hydrolases"/>
    <property type="match status" value="3"/>
</dbReference>
<dbReference type="InterPro" id="IPR027417">
    <property type="entry name" value="P-loop_NTPase"/>
</dbReference>
<dbReference type="InterPro" id="IPR049468">
    <property type="entry name" value="Restrct_endonuc-II-like_dom"/>
</dbReference>
<dbReference type="PANTHER" id="PTHR43788:SF8">
    <property type="entry name" value="DNA-BINDING PROTEIN SMUBP-2"/>
    <property type="match status" value="1"/>
</dbReference>
<dbReference type="InterPro" id="IPR041677">
    <property type="entry name" value="DNA2/NAM7_AAA_11"/>
</dbReference>
<evidence type="ECO:0000256" key="2">
    <source>
        <dbReference type="ARBA" id="ARBA00022741"/>
    </source>
</evidence>
<dbReference type="InterPro" id="IPR025103">
    <property type="entry name" value="DUF4011"/>
</dbReference>
<dbReference type="Pfam" id="PF13086">
    <property type="entry name" value="AAA_11"/>
    <property type="match status" value="2"/>
</dbReference>